<evidence type="ECO:0000256" key="1">
    <source>
        <dbReference type="ARBA" id="ARBA00023015"/>
    </source>
</evidence>
<dbReference type="AlphaFoldDB" id="A0A1Q4VED1"/>
<dbReference type="CDD" id="cd07377">
    <property type="entry name" value="WHTH_GntR"/>
    <property type="match status" value="1"/>
</dbReference>
<keyword evidence="1" id="KW-0805">Transcription regulation</keyword>
<dbReference type="GO" id="GO:0003677">
    <property type="term" value="F:DNA binding"/>
    <property type="evidence" value="ECO:0007669"/>
    <property type="project" value="UniProtKB-KW"/>
</dbReference>
<gene>
    <name evidence="5" type="ORF">AB852_05775</name>
</gene>
<dbReference type="SUPFAM" id="SSF64288">
    <property type="entry name" value="Chorismate lyase-like"/>
    <property type="match status" value="1"/>
</dbReference>
<organism evidence="5 6">
    <name type="scientific">Streptomyces uncialis</name>
    <dbReference type="NCBI Taxonomy" id="1048205"/>
    <lineage>
        <taxon>Bacteria</taxon>
        <taxon>Bacillati</taxon>
        <taxon>Actinomycetota</taxon>
        <taxon>Actinomycetes</taxon>
        <taxon>Kitasatosporales</taxon>
        <taxon>Streptomycetaceae</taxon>
        <taxon>Streptomyces</taxon>
    </lineage>
</organism>
<dbReference type="RefSeq" id="WP_073784246.1">
    <property type="nucleotide sequence ID" value="NZ_JBITHB010000010.1"/>
</dbReference>
<dbReference type="GO" id="GO:0003700">
    <property type="term" value="F:DNA-binding transcription factor activity"/>
    <property type="evidence" value="ECO:0007669"/>
    <property type="project" value="InterPro"/>
</dbReference>
<dbReference type="Pfam" id="PF00392">
    <property type="entry name" value="GntR"/>
    <property type="match status" value="1"/>
</dbReference>
<dbReference type="InterPro" id="IPR011663">
    <property type="entry name" value="UTRA"/>
</dbReference>
<keyword evidence="6" id="KW-1185">Reference proteome</keyword>
<evidence type="ECO:0000256" key="2">
    <source>
        <dbReference type="ARBA" id="ARBA00023125"/>
    </source>
</evidence>
<protein>
    <submittedName>
        <fullName evidence="5">GntR family transcriptional regulator</fullName>
    </submittedName>
</protein>
<proteinExistence type="predicted"/>
<dbReference type="PROSITE" id="PS50949">
    <property type="entry name" value="HTH_GNTR"/>
    <property type="match status" value="1"/>
</dbReference>
<dbReference type="Proteomes" id="UP000186455">
    <property type="component" value="Unassembled WGS sequence"/>
</dbReference>
<dbReference type="SUPFAM" id="SSF46785">
    <property type="entry name" value="Winged helix' DNA-binding domain"/>
    <property type="match status" value="1"/>
</dbReference>
<keyword evidence="2" id="KW-0238">DNA-binding</keyword>
<dbReference type="InterPro" id="IPR036390">
    <property type="entry name" value="WH_DNA-bd_sf"/>
</dbReference>
<dbReference type="Gene3D" id="1.10.10.10">
    <property type="entry name" value="Winged helix-like DNA-binding domain superfamily/Winged helix DNA-binding domain"/>
    <property type="match status" value="1"/>
</dbReference>
<accession>A0A1Q4VED1</accession>
<evidence type="ECO:0000256" key="3">
    <source>
        <dbReference type="ARBA" id="ARBA00023163"/>
    </source>
</evidence>
<dbReference type="Pfam" id="PF07702">
    <property type="entry name" value="UTRA"/>
    <property type="match status" value="1"/>
</dbReference>
<name>A0A1Q4VED1_9ACTN</name>
<dbReference type="SMART" id="SM00866">
    <property type="entry name" value="UTRA"/>
    <property type="match status" value="1"/>
</dbReference>
<evidence type="ECO:0000259" key="4">
    <source>
        <dbReference type="PROSITE" id="PS50949"/>
    </source>
</evidence>
<dbReference type="PANTHER" id="PTHR44846:SF17">
    <property type="entry name" value="GNTR-FAMILY TRANSCRIPTIONAL REGULATOR"/>
    <property type="match status" value="1"/>
</dbReference>
<dbReference type="PANTHER" id="PTHR44846">
    <property type="entry name" value="MANNOSYL-D-GLYCERATE TRANSPORT/METABOLISM SYSTEM REPRESSOR MNGR-RELATED"/>
    <property type="match status" value="1"/>
</dbReference>
<dbReference type="STRING" id="1048205.AB852_05775"/>
<dbReference type="EMBL" id="LFBV01000001">
    <property type="protein sequence ID" value="OKH96155.1"/>
    <property type="molecule type" value="Genomic_DNA"/>
</dbReference>
<feature type="domain" description="HTH gntR-type" evidence="4">
    <location>
        <begin position="9"/>
        <end position="76"/>
    </location>
</feature>
<dbReference type="SMART" id="SM00345">
    <property type="entry name" value="HTH_GNTR"/>
    <property type="match status" value="1"/>
</dbReference>
<evidence type="ECO:0000313" key="6">
    <source>
        <dbReference type="Proteomes" id="UP000186455"/>
    </source>
</evidence>
<dbReference type="GO" id="GO:0045892">
    <property type="term" value="P:negative regulation of DNA-templated transcription"/>
    <property type="evidence" value="ECO:0007669"/>
    <property type="project" value="TreeGrafter"/>
</dbReference>
<sequence length="245" mass="26628">MAPQVRRELPPFIQIANHFRQRIVDGEIAQGEKLPSIAEISTEWGVATATAAKGVKQLQAEGYVRSSTQGTFVDLGHKQTTGPDRLRLLRAGGSAVRPGERVEVLGAGLEPAPADVAEALGLAVGEPVVRRQRRYVDDEGVIALSTSWLPGEFAAGAPELLVPEPLPTMTFGLIEERTGRRAVRRRDAVAVRRVPDEAAPFLDVPPGTPVLAWTNHYWDQHGTVTEYATDLLGPDRDLTAEYDMP</sequence>
<reference evidence="5 6" key="1">
    <citation type="submission" date="2015-06" db="EMBL/GenBank/DDBJ databases">
        <title>Cloning and characterization of the uncialamcin biosynthetic gene cluster.</title>
        <authorList>
            <person name="Yan X."/>
            <person name="Huang T."/>
            <person name="Ge H."/>
            <person name="Shen B."/>
        </authorList>
    </citation>
    <scope>NUCLEOTIDE SEQUENCE [LARGE SCALE GENOMIC DNA]</scope>
    <source>
        <strain evidence="5 6">DCA2648</strain>
    </source>
</reference>
<comment type="caution">
    <text evidence="5">The sequence shown here is derived from an EMBL/GenBank/DDBJ whole genome shotgun (WGS) entry which is preliminary data.</text>
</comment>
<dbReference type="InterPro" id="IPR050679">
    <property type="entry name" value="Bact_HTH_transcr_reg"/>
</dbReference>
<evidence type="ECO:0000313" key="5">
    <source>
        <dbReference type="EMBL" id="OKH96155.1"/>
    </source>
</evidence>
<dbReference type="InterPro" id="IPR000524">
    <property type="entry name" value="Tscrpt_reg_HTH_GntR"/>
</dbReference>
<keyword evidence="3" id="KW-0804">Transcription</keyword>
<dbReference type="InterPro" id="IPR036388">
    <property type="entry name" value="WH-like_DNA-bd_sf"/>
</dbReference>
<dbReference type="Gene3D" id="3.40.1410.10">
    <property type="entry name" value="Chorismate lyase-like"/>
    <property type="match status" value="1"/>
</dbReference>
<dbReference type="InterPro" id="IPR028978">
    <property type="entry name" value="Chorismate_lyase_/UTRA_dom_sf"/>
</dbReference>